<dbReference type="PANTHER" id="PTHR13914:SF0">
    <property type="entry name" value="PROLINE DEHYDROGENASE 1, MITOCHONDRIAL"/>
    <property type="match status" value="1"/>
</dbReference>
<dbReference type="AlphaFoldDB" id="A0A6U4CTP5"/>
<accession>A0A6U4CTP5</accession>
<keyword evidence="6" id="KW-0274">FAD</keyword>
<evidence type="ECO:0000256" key="5">
    <source>
        <dbReference type="ARBA" id="ARBA00023062"/>
    </source>
</evidence>
<reference evidence="8" key="1">
    <citation type="submission" date="2021-01" db="EMBL/GenBank/DDBJ databases">
        <authorList>
            <person name="Corre E."/>
            <person name="Pelletier E."/>
            <person name="Niang G."/>
            <person name="Scheremetjew M."/>
            <person name="Finn R."/>
            <person name="Kale V."/>
            <person name="Holt S."/>
            <person name="Cochrane G."/>
            <person name="Meng A."/>
            <person name="Brown T."/>
            <person name="Cohen L."/>
        </authorList>
    </citation>
    <scope>NUCLEOTIDE SEQUENCE</scope>
    <source>
        <strain evidence="8">CCMP2877</strain>
    </source>
</reference>
<dbReference type="InterPro" id="IPR011992">
    <property type="entry name" value="EF-hand-dom_pair"/>
</dbReference>
<protein>
    <recommendedName>
        <fullName evidence="2 6">Proline dehydrogenase</fullName>
        <ecNumber evidence="2 6">1.5.5.2</ecNumber>
    </recommendedName>
</protein>
<feature type="domain" description="EF-hand" evidence="7">
    <location>
        <begin position="3"/>
        <end position="38"/>
    </location>
</feature>
<dbReference type="EC" id="1.5.5.2" evidence="2 6"/>
<evidence type="ECO:0000256" key="6">
    <source>
        <dbReference type="RuleBase" id="RU364054"/>
    </source>
</evidence>
<dbReference type="SUPFAM" id="SSF51730">
    <property type="entry name" value="FAD-linked oxidoreductase"/>
    <property type="match status" value="1"/>
</dbReference>
<dbReference type="InterPro" id="IPR029041">
    <property type="entry name" value="FAD-linked_oxidoreductase-like"/>
</dbReference>
<dbReference type="GO" id="GO:0005509">
    <property type="term" value="F:calcium ion binding"/>
    <property type="evidence" value="ECO:0007669"/>
    <property type="project" value="InterPro"/>
</dbReference>
<dbReference type="SMART" id="SM00054">
    <property type="entry name" value="EFh"/>
    <property type="match status" value="1"/>
</dbReference>
<comment type="similarity">
    <text evidence="1 6">Belongs to the proline oxidase family.</text>
</comment>
<comment type="catalytic activity">
    <reaction evidence="6">
        <text>L-proline + a quinone = (S)-1-pyrroline-5-carboxylate + a quinol + H(+)</text>
        <dbReference type="Rhea" id="RHEA:23784"/>
        <dbReference type="ChEBI" id="CHEBI:15378"/>
        <dbReference type="ChEBI" id="CHEBI:17388"/>
        <dbReference type="ChEBI" id="CHEBI:24646"/>
        <dbReference type="ChEBI" id="CHEBI:60039"/>
        <dbReference type="ChEBI" id="CHEBI:132124"/>
        <dbReference type="EC" id="1.5.5.2"/>
    </reaction>
</comment>
<dbReference type="InterPro" id="IPR015659">
    <property type="entry name" value="Proline_oxidase"/>
</dbReference>
<sequence>MSTCIVELRRLFEKFDANGDGVVSRAEFEAAYDEYFAAQPGDTETTPFSKAALMKEFEVDGGVDYLEWTIRLRLEDLPTLTERCHTRGPLYDAALRGEEGLLLAALRQRVETLAAYAETKGVRLMIDAEQTYFQPAIDNCVLDLQQRFNGKRDAAGTPKAPVIFNTYQCYLKATPEALAQDLERADRLDYNFAAKLVRGAYMYTERELAADMGYPSPVHDTIQDTHDCYNGCVAMVLDAIAGGKGAELMVASHNQDSVERTLAGVKARGIADGKDNRNIGVYFGQLLGMADHLSFGLGGQGYAAYKYVPFGDVDEVMPYLIRRAQENSDFLGGVGKEIKLIQTELVRRIRG</sequence>
<dbReference type="InterPro" id="IPR018247">
    <property type="entry name" value="EF_Hand_1_Ca_BS"/>
</dbReference>
<evidence type="ECO:0000256" key="4">
    <source>
        <dbReference type="ARBA" id="ARBA00023002"/>
    </source>
</evidence>
<evidence type="ECO:0000313" key="10">
    <source>
        <dbReference type="EMBL" id="CAD9244156.1"/>
    </source>
</evidence>
<dbReference type="Pfam" id="PF01619">
    <property type="entry name" value="Pro_dh"/>
    <property type="match status" value="1"/>
</dbReference>
<keyword evidence="6" id="KW-0285">Flavoprotein</keyword>
<dbReference type="EMBL" id="HBGJ01004218">
    <property type="protein sequence ID" value="CAD9244156.1"/>
    <property type="molecule type" value="Transcribed_RNA"/>
</dbReference>
<dbReference type="Gene3D" id="3.20.20.220">
    <property type="match status" value="1"/>
</dbReference>
<evidence type="ECO:0000313" key="8">
    <source>
        <dbReference type="EMBL" id="CAD9244154.1"/>
    </source>
</evidence>
<name>A0A6U4CTP5_9STRA</name>
<dbReference type="PROSITE" id="PS00018">
    <property type="entry name" value="EF_HAND_1"/>
    <property type="match status" value="1"/>
</dbReference>
<proteinExistence type="inferred from homology"/>
<dbReference type="GO" id="GO:0005739">
    <property type="term" value="C:mitochondrion"/>
    <property type="evidence" value="ECO:0007669"/>
    <property type="project" value="TreeGrafter"/>
</dbReference>
<keyword evidence="3" id="KW-0106">Calcium</keyword>
<gene>
    <name evidence="8" type="ORF">PPAR1163_LOCUS2502</name>
    <name evidence="9" type="ORF">PPAR1163_LOCUS2503</name>
    <name evidence="10" type="ORF">PPAR1163_LOCUS2504</name>
</gene>
<comment type="cofactor">
    <cofactor evidence="6">
        <name>FAD</name>
        <dbReference type="ChEBI" id="CHEBI:57692"/>
    </cofactor>
</comment>
<evidence type="ECO:0000256" key="1">
    <source>
        <dbReference type="ARBA" id="ARBA00005869"/>
    </source>
</evidence>
<comment type="function">
    <text evidence="6">Converts proline to delta-1-pyrroline-5-carboxylate.</text>
</comment>
<keyword evidence="5 6" id="KW-0642">Proline metabolism</keyword>
<dbReference type="EMBL" id="HBGJ01004217">
    <property type="protein sequence ID" value="CAD9244155.1"/>
    <property type="molecule type" value="Transcribed_RNA"/>
</dbReference>
<dbReference type="GO" id="GO:0010133">
    <property type="term" value="P:L-proline catabolic process to L-glutamate"/>
    <property type="evidence" value="ECO:0007669"/>
    <property type="project" value="TreeGrafter"/>
</dbReference>
<dbReference type="InterPro" id="IPR002048">
    <property type="entry name" value="EF_hand_dom"/>
</dbReference>
<dbReference type="GO" id="GO:0071949">
    <property type="term" value="F:FAD binding"/>
    <property type="evidence" value="ECO:0007669"/>
    <property type="project" value="TreeGrafter"/>
</dbReference>
<dbReference type="InterPro" id="IPR002872">
    <property type="entry name" value="Proline_DH_dom"/>
</dbReference>
<dbReference type="EMBL" id="HBGJ01004216">
    <property type="protein sequence ID" value="CAD9244154.1"/>
    <property type="molecule type" value="Transcribed_RNA"/>
</dbReference>
<dbReference type="SUPFAM" id="SSF47473">
    <property type="entry name" value="EF-hand"/>
    <property type="match status" value="1"/>
</dbReference>
<evidence type="ECO:0000259" key="7">
    <source>
        <dbReference type="PROSITE" id="PS50222"/>
    </source>
</evidence>
<dbReference type="PROSITE" id="PS50222">
    <property type="entry name" value="EF_HAND_2"/>
    <property type="match status" value="1"/>
</dbReference>
<evidence type="ECO:0000313" key="9">
    <source>
        <dbReference type="EMBL" id="CAD9244155.1"/>
    </source>
</evidence>
<organism evidence="8">
    <name type="scientific">Phaeomonas parva</name>
    <dbReference type="NCBI Taxonomy" id="124430"/>
    <lineage>
        <taxon>Eukaryota</taxon>
        <taxon>Sar</taxon>
        <taxon>Stramenopiles</taxon>
        <taxon>Ochrophyta</taxon>
        <taxon>Pinguiophyceae</taxon>
        <taxon>Pinguiochrysidales</taxon>
        <taxon>Pinguiochrysidaceae</taxon>
        <taxon>Phaeomonas</taxon>
    </lineage>
</organism>
<evidence type="ECO:0000256" key="3">
    <source>
        <dbReference type="ARBA" id="ARBA00022837"/>
    </source>
</evidence>
<evidence type="ECO:0000256" key="2">
    <source>
        <dbReference type="ARBA" id="ARBA00012695"/>
    </source>
</evidence>
<dbReference type="PANTHER" id="PTHR13914">
    <property type="entry name" value="PROLINE OXIDASE"/>
    <property type="match status" value="1"/>
</dbReference>
<dbReference type="GO" id="GO:0004657">
    <property type="term" value="F:proline dehydrogenase activity"/>
    <property type="evidence" value="ECO:0007669"/>
    <property type="project" value="UniProtKB-EC"/>
</dbReference>
<keyword evidence="4 6" id="KW-0560">Oxidoreductase</keyword>